<name>A0AAW1W798_RUBAR</name>
<gene>
    <name evidence="6" type="ORF">M0R45_029183</name>
</gene>
<evidence type="ECO:0000313" key="6">
    <source>
        <dbReference type="EMBL" id="KAK9920634.1"/>
    </source>
</evidence>
<keyword evidence="3" id="KW-0408">Iron</keyword>
<feature type="region of interest" description="Disordered" evidence="4">
    <location>
        <begin position="1"/>
        <end position="20"/>
    </location>
</feature>
<dbReference type="InterPro" id="IPR027443">
    <property type="entry name" value="IPNS-like_sf"/>
</dbReference>
<evidence type="ECO:0000256" key="2">
    <source>
        <dbReference type="ARBA" id="ARBA00022896"/>
    </source>
</evidence>
<evidence type="ECO:0000256" key="1">
    <source>
        <dbReference type="ARBA" id="ARBA00022723"/>
    </source>
</evidence>
<dbReference type="InterPro" id="IPR050295">
    <property type="entry name" value="Plant_2OG-oxidoreductases"/>
</dbReference>
<dbReference type="FunFam" id="2.60.120.330:FF:000079">
    <property type="entry name" value="Protein SRG1"/>
    <property type="match status" value="1"/>
</dbReference>
<keyword evidence="1" id="KW-0479">Metal-binding</keyword>
<dbReference type="EMBL" id="JBEDUW010000006">
    <property type="protein sequence ID" value="KAK9920634.1"/>
    <property type="molecule type" value="Genomic_DNA"/>
</dbReference>
<dbReference type="Proteomes" id="UP001457282">
    <property type="component" value="Unassembled WGS sequence"/>
</dbReference>
<keyword evidence="2" id="KW-0847">Vitamin C</keyword>
<evidence type="ECO:0000256" key="4">
    <source>
        <dbReference type="SAM" id="MobiDB-lite"/>
    </source>
</evidence>
<dbReference type="Gene3D" id="2.60.120.330">
    <property type="entry name" value="B-lactam Antibiotic, Isopenicillin N Synthase, Chain"/>
    <property type="match status" value="1"/>
</dbReference>
<dbReference type="Pfam" id="PF14226">
    <property type="entry name" value="DIOX_N"/>
    <property type="match status" value="1"/>
</dbReference>
<evidence type="ECO:0000256" key="3">
    <source>
        <dbReference type="ARBA" id="ARBA00023004"/>
    </source>
</evidence>
<evidence type="ECO:0000313" key="7">
    <source>
        <dbReference type="Proteomes" id="UP001457282"/>
    </source>
</evidence>
<accession>A0AAW1W798</accession>
<proteinExistence type="predicted"/>
<organism evidence="6 7">
    <name type="scientific">Rubus argutus</name>
    <name type="common">Southern blackberry</name>
    <dbReference type="NCBI Taxonomy" id="59490"/>
    <lineage>
        <taxon>Eukaryota</taxon>
        <taxon>Viridiplantae</taxon>
        <taxon>Streptophyta</taxon>
        <taxon>Embryophyta</taxon>
        <taxon>Tracheophyta</taxon>
        <taxon>Spermatophyta</taxon>
        <taxon>Magnoliopsida</taxon>
        <taxon>eudicotyledons</taxon>
        <taxon>Gunneridae</taxon>
        <taxon>Pentapetalae</taxon>
        <taxon>rosids</taxon>
        <taxon>fabids</taxon>
        <taxon>Rosales</taxon>
        <taxon>Rosaceae</taxon>
        <taxon>Rosoideae</taxon>
        <taxon>Rosoideae incertae sedis</taxon>
        <taxon>Rubus</taxon>
    </lineage>
</organism>
<keyword evidence="7" id="KW-1185">Reference proteome</keyword>
<feature type="domain" description="Non-haem dioxygenase N-terminal" evidence="5">
    <location>
        <begin position="30"/>
        <end position="137"/>
    </location>
</feature>
<reference evidence="6 7" key="1">
    <citation type="journal article" date="2023" name="G3 (Bethesda)">
        <title>A chromosome-length genome assembly and annotation of blackberry (Rubus argutus, cv. 'Hillquist').</title>
        <authorList>
            <person name="Bruna T."/>
            <person name="Aryal R."/>
            <person name="Dudchenko O."/>
            <person name="Sargent D.J."/>
            <person name="Mead D."/>
            <person name="Buti M."/>
            <person name="Cavallini A."/>
            <person name="Hytonen T."/>
            <person name="Andres J."/>
            <person name="Pham M."/>
            <person name="Weisz D."/>
            <person name="Mascagni F."/>
            <person name="Usai G."/>
            <person name="Natali L."/>
            <person name="Bassil N."/>
            <person name="Fernandez G.E."/>
            <person name="Lomsadze A."/>
            <person name="Armour M."/>
            <person name="Olukolu B."/>
            <person name="Poorten T."/>
            <person name="Britton C."/>
            <person name="Davik J."/>
            <person name="Ashrafi H."/>
            <person name="Aiden E.L."/>
            <person name="Borodovsky M."/>
            <person name="Worthington M."/>
        </authorList>
    </citation>
    <scope>NUCLEOTIDE SEQUENCE [LARGE SCALE GENOMIC DNA]</scope>
    <source>
        <strain evidence="6">PI 553951</strain>
    </source>
</reference>
<evidence type="ECO:0000259" key="5">
    <source>
        <dbReference type="Pfam" id="PF14226"/>
    </source>
</evidence>
<dbReference type="PANTHER" id="PTHR47991">
    <property type="entry name" value="OXOGLUTARATE/IRON-DEPENDENT DIOXYGENASE"/>
    <property type="match status" value="1"/>
</dbReference>
<comment type="caution">
    <text evidence="6">The sequence shown here is derived from an EMBL/GenBank/DDBJ whole genome shotgun (WGS) entry which is preliminary data.</text>
</comment>
<dbReference type="GO" id="GO:0031418">
    <property type="term" value="F:L-ascorbic acid binding"/>
    <property type="evidence" value="ECO:0007669"/>
    <property type="project" value="UniProtKB-KW"/>
</dbReference>
<dbReference type="SUPFAM" id="SSF51197">
    <property type="entry name" value="Clavaminate synthase-like"/>
    <property type="match status" value="1"/>
</dbReference>
<sequence length="225" mass="25797">MPQQRAREYLRNENDMPKDGDTCHDLSSEVPIIDFSLISEGHKEELQKLDLACKQWGCFQMVNHVVAREVMQGMKDSAAKFFELPLEEKNKIAVPLYGMQGYGHASVVSEDQVLDWSDRLILAVHPSKYRNLKVWPPTPFKEAIETYTSEVRKVGEEILKSISLNMGMDKDVFLGLHQELVQALSVCYYPPCSMPDKVLGITPHSDICILTIYSYARRRCDWTRV</sequence>
<protein>
    <recommendedName>
        <fullName evidence="5">Non-haem dioxygenase N-terminal domain-containing protein</fullName>
    </recommendedName>
</protein>
<dbReference type="AlphaFoldDB" id="A0AAW1W798"/>
<dbReference type="InterPro" id="IPR026992">
    <property type="entry name" value="DIOX_N"/>
</dbReference>
<dbReference type="GO" id="GO:0046872">
    <property type="term" value="F:metal ion binding"/>
    <property type="evidence" value="ECO:0007669"/>
    <property type="project" value="UniProtKB-KW"/>
</dbReference>